<dbReference type="EMBL" id="JAPDNT010000050">
    <property type="protein sequence ID" value="MCW3477766.1"/>
    <property type="molecule type" value="Genomic_DNA"/>
</dbReference>
<evidence type="ECO:0000313" key="4">
    <source>
        <dbReference type="Proteomes" id="UP001165679"/>
    </source>
</evidence>
<evidence type="ECO:0000313" key="3">
    <source>
        <dbReference type="EMBL" id="MCW3477766.1"/>
    </source>
</evidence>
<protein>
    <submittedName>
        <fullName evidence="3">YdcF family protein</fullName>
    </submittedName>
</protein>
<gene>
    <name evidence="3" type="ORF">OL599_24755</name>
</gene>
<dbReference type="AlphaFoldDB" id="A0AA42CHY5"/>
<dbReference type="GO" id="GO:0000270">
    <property type="term" value="P:peptidoglycan metabolic process"/>
    <property type="evidence" value="ECO:0007669"/>
    <property type="project" value="TreeGrafter"/>
</dbReference>
<dbReference type="Proteomes" id="UP001165679">
    <property type="component" value="Unassembled WGS sequence"/>
</dbReference>
<comment type="caution">
    <text evidence="3">The sequence shown here is derived from an EMBL/GenBank/DDBJ whole genome shotgun (WGS) entry which is preliminary data.</text>
</comment>
<dbReference type="InterPro" id="IPR051599">
    <property type="entry name" value="Cell_Envelope_Assoc"/>
</dbReference>
<dbReference type="CDD" id="cd06259">
    <property type="entry name" value="YdcF-like"/>
    <property type="match status" value="1"/>
</dbReference>
<feature type="domain" description="DUF218" evidence="2">
    <location>
        <begin position="49"/>
        <end position="169"/>
    </location>
</feature>
<feature type="compositionally biased region" description="Basic and acidic residues" evidence="1">
    <location>
        <begin position="214"/>
        <end position="228"/>
    </location>
</feature>
<keyword evidence="4" id="KW-1185">Reference proteome</keyword>
<dbReference type="InterPro" id="IPR003848">
    <property type="entry name" value="DUF218"/>
</dbReference>
<dbReference type="PANTHER" id="PTHR30336:SF4">
    <property type="entry name" value="ENVELOPE BIOGENESIS FACTOR ELYC"/>
    <property type="match status" value="1"/>
</dbReference>
<name>A0AA42CHY5_9PROT</name>
<sequence>MMAGAGLRLPRPLLLAALLPLAMALSWAVGFAWFLHKAAAPSEPPPQADGIVALTGGAERVETALRLLARGQAQKLLVSGVGRAAEFVELAHRAGVDPALSGRVTLGRAAASTRGNATETADWAHSNDIHTLIVVTAGYHMPRAMAELSRTLPEVALYPVPVQPPALRGWPGLAALRLLAGEYTKWLAAEIGLSSLASRAEERAAARSAGHAAPRTEAHPPAQERRGG</sequence>
<evidence type="ECO:0000259" key="2">
    <source>
        <dbReference type="Pfam" id="PF02698"/>
    </source>
</evidence>
<organism evidence="3 4">
    <name type="scientific">Limobrevibacterium gyesilva</name>
    <dbReference type="NCBI Taxonomy" id="2991712"/>
    <lineage>
        <taxon>Bacteria</taxon>
        <taxon>Pseudomonadati</taxon>
        <taxon>Pseudomonadota</taxon>
        <taxon>Alphaproteobacteria</taxon>
        <taxon>Acetobacterales</taxon>
        <taxon>Acetobacteraceae</taxon>
        <taxon>Limobrevibacterium</taxon>
    </lineage>
</organism>
<reference evidence="3" key="2">
    <citation type="submission" date="2022-10" db="EMBL/GenBank/DDBJ databases">
        <authorList>
            <person name="Trinh H.N."/>
        </authorList>
    </citation>
    <scope>NUCLEOTIDE SEQUENCE</scope>
    <source>
        <strain evidence="3">RN2-1</strain>
    </source>
</reference>
<dbReference type="RefSeq" id="WP_264716732.1">
    <property type="nucleotide sequence ID" value="NZ_JAPDNT010000050.1"/>
</dbReference>
<dbReference type="GO" id="GO:0005886">
    <property type="term" value="C:plasma membrane"/>
    <property type="evidence" value="ECO:0007669"/>
    <property type="project" value="TreeGrafter"/>
</dbReference>
<dbReference type="PANTHER" id="PTHR30336">
    <property type="entry name" value="INNER MEMBRANE PROTEIN, PROBABLE PERMEASE"/>
    <property type="match status" value="1"/>
</dbReference>
<evidence type="ECO:0000256" key="1">
    <source>
        <dbReference type="SAM" id="MobiDB-lite"/>
    </source>
</evidence>
<accession>A0AA42CHY5</accession>
<dbReference type="InterPro" id="IPR014729">
    <property type="entry name" value="Rossmann-like_a/b/a_fold"/>
</dbReference>
<feature type="region of interest" description="Disordered" evidence="1">
    <location>
        <begin position="200"/>
        <end position="228"/>
    </location>
</feature>
<dbReference type="GO" id="GO:0043164">
    <property type="term" value="P:Gram-negative-bacterium-type cell wall biogenesis"/>
    <property type="evidence" value="ECO:0007669"/>
    <property type="project" value="TreeGrafter"/>
</dbReference>
<dbReference type="Gene3D" id="3.40.50.620">
    <property type="entry name" value="HUPs"/>
    <property type="match status" value="1"/>
</dbReference>
<dbReference type="Pfam" id="PF02698">
    <property type="entry name" value="DUF218"/>
    <property type="match status" value="1"/>
</dbReference>
<reference evidence="3" key="1">
    <citation type="submission" date="2022-09" db="EMBL/GenBank/DDBJ databases">
        <title>Rhodovastum sp. nov. RN2-1 isolated from soil in Seongnam, South Korea.</title>
        <authorList>
            <person name="Le N.T."/>
        </authorList>
    </citation>
    <scope>NUCLEOTIDE SEQUENCE</scope>
    <source>
        <strain evidence="3">RN2-1</strain>
    </source>
</reference>
<proteinExistence type="predicted"/>